<dbReference type="PANTHER" id="PTHR43774:SF1">
    <property type="entry name" value="PEPTIDE METHIONINE SULFOXIDE REDUCTASE MSRA 2"/>
    <property type="match status" value="1"/>
</dbReference>
<dbReference type="InterPro" id="IPR002569">
    <property type="entry name" value="Met_Sox_Rdtase_MsrA_dom"/>
</dbReference>
<comment type="catalytic activity">
    <reaction evidence="3 4">
        <text>[thioredoxin]-disulfide + L-methionine + H2O = L-methionine (S)-S-oxide + [thioredoxin]-dithiol</text>
        <dbReference type="Rhea" id="RHEA:19993"/>
        <dbReference type="Rhea" id="RHEA-COMP:10698"/>
        <dbReference type="Rhea" id="RHEA-COMP:10700"/>
        <dbReference type="ChEBI" id="CHEBI:15377"/>
        <dbReference type="ChEBI" id="CHEBI:29950"/>
        <dbReference type="ChEBI" id="CHEBI:50058"/>
        <dbReference type="ChEBI" id="CHEBI:57844"/>
        <dbReference type="ChEBI" id="CHEBI:58772"/>
        <dbReference type="EC" id="1.8.4.11"/>
    </reaction>
</comment>
<sequence>MGSETITLGGGCFWCTEAVFDRVRGVTDVESGYANGHVAHPTYEQVCDGTTGHAEVVRLTFDPGVIGLAEILEIFFATHDPTTLNRQGNDVGTQYRSGIYTSTPAQQEQAEAMVRQMSQDRLFGAPIVTEVEPLAQYWPAEAYHQDYFLQHPNQGYCAFVVGPKVEKFRKTFARHLKPD</sequence>
<dbReference type="GO" id="GO:0033744">
    <property type="term" value="F:L-methionine:thioredoxin-disulfide S-oxidoreductase activity"/>
    <property type="evidence" value="ECO:0007669"/>
    <property type="project" value="RHEA"/>
</dbReference>
<dbReference type="Pfam" id="PF01625">
    <property type="entry name" value="PMSR"/>
    <property type="match status" value="1"/>
</dbReference>
<dbReference type="OrthoDB" id="4174719at2"/>
<evidence type="ECO:0000313" key="6">
    <source>
        <dbReference type="EMBL" id="SFD92643.1"/>
    </source>
</evidence>
<dbReference type="PANTHER" id="PTHR43774">
    <property type="entry name" value="PEPTIDE METHIONINE SULFOXIDE REDUCTASE"/>
    <property type="match status" value="1"/>
</dbReference>
<feature type="domain" description="Peptide methionine sulphoxide reductase MsrA" evidence="5">
    <location>
        <begin position="5"/>
        <end position="157"/>
    </location>
</feature>
<comment type="catalytic activity">
    <reaction evidence="2 4">
        <text>L-methionyl-[protein] + [thioredoxin]-disulfide + H2O = L-methionyl-(S)-S-oxide-[protein] + [thioredoxin]-dithiol</text>
        <dbReference type="Rhea" id="RHEA:14217"/>
        <dbReference type="Rhea" id="RHEA-COMP:10698"/>
        <dbReference type="Rhea" id="RHEA-COMP:10700"/>
        <dbReference type="Rhea" id="RHEA-COMP:12313"/>
        <dbReference type="Rhea" id="RHEA-COMP:12315"/>
        <dbReference type="ChEBI" id="CHEBI:15377"/>
        <dbReference type="ChEBI" id="CHEBI:16044"/>
        <dbReference type="ChEBI" id="CHEBI:29950"/>
        <dbReference type="ChEBI" id="CHEBI:44120"/>
        <dbReference type="ChEBI" id="CHEBI:50058"/>
        <dbReference type="EC" id="1.8.4.11"/>
    </reaction>
</comment>
<evidence type="ECO:0000313" key="7">
    <source>
        <dbReference type="Proteomes" id="UP000199517"/>
    </source>
</evidence>
<dbReference type="Proteomes" id="UP000199517">
    <property type="component" value="Unassembled WGS sequence"/>
</dbReference>
<evidence type="ECO:0000259" key="5">
    <source>
        <dbReference type="Pfam" id="PF01625"/>
    </source>
</evidence>
<dbReference type="HAMAP" id="MF_01401">
    <property type="entry name" value="MsrA"/>
    <property type="match status" value="1"/>
</dbReference>
<reference evidence="7" key="1">
    <citation type="submission" date="2016-10" db="EMBL/GenBank/DDBJ databases">
        <authorList>
            <person name="Varghese N."/>
            <person name="Submissions S."/>
        </authorList>
    </citation>
    <scope>NUCLEOTIDE SEQUENCE [LARGE SCALE GENOMIC DNA]</scope>
    <source>
        <strain evidence="7">DSM 7481</strain>
    </source>
</reference>
<protein>
    <recommendedName>
        <fullName evidence="4">Peptide methionine sulfoxide reductase MsrA</fullName>
        <shortName evidence="4">Protein-methionine-S-oxide reductase</shortName>
        <ecNumber evidence="4">1.8.4.11</ecNumber>
    </recommendedName>
    <alternativeName>
        <fullName evidence="4">Peptide-methionine (S)-S-oxide reductase</fullName>
        <shortName evidence="4">Peptide Met(O) reductase</shortName>
    </alternativeName>
</protein>
<gene>
    <name evidence="4" type="primary">msrA</name>
    <name evidence="6" type="ORF">SAMN04489710_10931</name>
</gene>
<dbReference type="RefSeq" id="WP_092953446.1">
    <property type="nucleotide sequence ID" value="NZ_FOMQ01000009.1"/>
</dbReference>
<evidence type="ECO:0000256" key="1">
    <source>
        <dbReference type="ARBA" id="ARBA00023002"/>
    </source>
</evidence>
<dbReference type="SUPFAM" id="SSF55068">
    <property type="entry name" value="Peptide methionine sulfoxide reductase"/>
    <property type="match status" value="1"/>
</dbReference>
<organism evidence="6 7">
    <name type="scientific">Paracidovorax konjaci</name>
    <dbReference type="NCBI Taxonomy" id="32040"/>
    <lineage>
        <taxon>Bacteria</taxon>
        <taxon>Pseudomonadati</taxon>
        <taxon>Pseudomonadota</taxon>
        <taxon>Betaproteobacteria</taxon>
        <taxon>Burkholderiales</taxon>
        <taxon>Comamonadaceae</taxon>
        <taxon>Paracidovorax</taxon>
    </lineage>
</organism>
<proteinExistence type="inferred from homology"/>
<keyword evidence="7" id="KW-1185">Reference proteome</keyword>
<comment type="similarity">
    <text evidence="4">Belongs to the MsrA Met sulfoxide reductase family.</text>
</comment>
<feature type="active site" evidence="4">
    <location>
        <position position="12"/>
    </location>
</feature>
<dbReference type="AlphaFoldDB" id="A0A1I1WGV3"/>
<dbReference type="STRING" id="32040.SAMN04489710_10931"/>
<evidence type="ECO:0000256" key="2">
    <source>
        <dbReference type="ARBA" id="ARBA00047806"/>
    </source>
</evidence>
<accession>A0A1I1WGV3</accession>
<keyword evidence="1 4" id="KW-0560">Oxidoreductase</keyword>
<dbReference type="GO" id="GO:0008113">
    <property type="term" value="F:peptide-methionine (S)-S-oxide reductase activity"/>
    <property type="evidence" value="ECO:0007669"/>
    <property type="project" value="UniProtKB-UniRule"/>
</dbReference>
<dbReference type="Gene3D" id="3.30.1060.10">
    <property type="entry name" value="Peptide methionine sulphoxide reductase MsrA"/>
    <property type="match status" value="1"/>
</dbReference>
<dbReference type="EMBL" id="FOMQ01000009">
    <property type="protein sequence ID" value="SFD92643.1"/>
    <property type="molecule type" value="Genomic_DNA"/>
</dbReference>
<evidence type="ECO:0000256" key="4">
    <source>
        <dbReference type="HAMAP-Rule" id="MF_01401"/>
    </source>
</evidence>
<dbReference type="NCBIfam" id="TIGR00401">
    <property type="entry name" value="msrA"/>
    <property type="match status" value="1"/>
</dbReference>
<comment type="function">
    <text evidence="4">Has an important function as a repair enzyme for proteins that have been inactivated by oxidation. Catalyzes the reversible oxidation-reduction of methionine sulfoxide in proteins to methionine.</text>
</comment>
<dbReference type="InterPro" id="IPR036509">
    <property type="entry name" value="Met_Sox_Rdtase_MsrA_sf"/>
</dbReference>
<dbReference type="EC" id="1.8.4.11" evidence="4"/>
<name>A0A1I1WGV3_9BURK</name>
<evidence type="ECO:0000256" key="3">
    <source>
        <dbReference type="ARBA" id="ARBA00048782"/>
    </source>
</evidence>